<dbReference type="InterPro" id="IPR052197">
    <property type="entry name" value="ComplexI_49kDa-like"/>
</dbReference>
<protein>
    <submittedName>
        <fullName evidence="3">NADH-quinone oxidoreductase subunit D</fullName>
    </submittedName>
</protein>
<proteinExistence type="predicted"/>
<dbReference type="Proteomes" id="UP000474957">
    <property type="component" value="Unassembled WGS sequence"/>
</dbReference>
<evidence type="ECO:0000313" key="3">
    <source>
        <dbReference type="EMBL" id="MSU89193.1"/>
    </source>
</evidence>
<gene>
    <name evidence="3" type="ORF">GE300_06105</name>
</gene>
<dbReference type="Pfam" id="PF00346">
    <property type="entry name" value="Complex1_49kDa"/>
    <property type="match status" value="1"/>
</dbReference>
<dbReference type="PANTHER" id="PTHR43485">
    <property type="entry name" value="HYDROGENASE-4 COMPONENT G"/>
    <property type="match status" value="1"/>
</dbReference>
<dbReference type="InterPro" id="IPR001135">
    <property type="entry name" value="NADH_Q_OxRdtase_suD"/>
</dbReference>
<dbReference type="EMBL" id="WIND01000003">
    <property type="protein sequence ID" value="MSU89193.1"/>
    <property type="molecule type" value="Genomic_DNA"/>
</dbReference>
<keyword evidence="4" id="KW-1185">Reference proteome</keyword>
<dbReference type="GO" id="GO:0016651">
    <property type="term" value="F:oxidoreductase activity, acting on NAD(P)H"/>
    <property type="evidence" value="ECO:0007669"/>
    <property type="project" value="InterPro"/>
</dbReference>
<keyword evidence="1" id="KW-0560">Oxidoreductase</keyword>
<dbReference type="AlphaFoldDB" id="A0A6L5YXY2"/>
<dbReference type="GO" id="GO:0051287">
    <property type="term" value="F:NAD binding"/>
    <property type="evidence" value="ECO:0007669"/>
    <property type="project" value="InterPro"/>
</dbReference>
<organism evidence="3 4">
    <name type="scientific">Halovulum marinum</name>
    <dbReference type="NCBI Taxonomy" id="2662447"/>
    <lineage>
        <taxon>Bacteria</taxon>
        <taxon>Pseudomonadati</taxon>
        <taxon>Pseudomonadota</taxon>
        <taxon>Alphaproteobacteria</taxon>
        <taxon>Rhodobacterales</taxon>
        <taxon>Paracoccaceae</taxon>
        <taxon>Halovulum</taxon>
    </lineage>
</organism>
<comment type="caution">
    <text evidence="3">The sequence shown here is derived from an EMBL/GenBank/DDBJ whole genome shotgun (WGS) entry which is preliminary data.</text>
</comment>
<accession>A0A6L5YXY2</accession>
<dbReference type="PANTHER" id="PTHR43485:SF1">
    <property type="entry name" value="FORMATE HYDROGENLYASE SUBUNIT 5-RELATED"/>
    <property type="match status" value="1"/>
</dbReference>
<dbReference type="InterPro" id="IPR029014">
    <property type="entry name" value="NiFe-Hase_large"/>
</dbReference>
<evidence type="ECO:0000259" key="2">
    <source>
        <dbReference type="Pfam" id="PF00346"/>
    </source>
</evidence>
<sequence>MSMVGLTEGKPVSPDGLVMEWIDAPFGPFFPGLPGGLGLTLTLDGDSVVRAAVSSHASGPPAPDLAAKDLPDRLAALSPLAPGALRELACRALESVSGIAPGPDAATARAAAVERERVASHLNWLADLARQTGLSWLERRAAALHQGLRAAGTDEIARRAPAIRALAGRVRRTPLLRDKLAGIGRIGTSGAEGIVGPVARATGLATDARADDPAYAELGFATLTQTSGDAWARLSQRLAEIGQSLDLIARAGAIALPEAPAPLPRDGHGMASLETPRGKATLHLILKDGSAGTVHLTTPFAALAALVEPMTRQMELAEALTAIASLDLDPWGVDA</sequence>
<reference evidence="3 4" key="1">
    <citation type="submission" date="2019-10" db="EMBL/GenBank/DDBJ databases">
        <title>Cognatihalovulum marinum gen. nov. sp. nov., a new member of the family Rhodobacteraceae isolated from deep seawater of the Northwest Indian Ocean.</title>
        <authorList>
            <person name="Ruan C."/>
            <person name="Wang J."/>
            <person name="Zheng X."/>
            <person name="Song L."/>
            <person name="Zhu Y."/>
            <person name="Huang Y."/>
            <person name="Lu Z."/>
            <person name="Du W."/>
            <person name="Huang L."/>
            <person name="Dai X."/>
        </authorList>
    </citation>
    <scope>NUCLEOTIDE SEQUENCE [LARGE SCALE GENOMIC DNA]</scope>
    <source>
        <strain evidence="3 4">2CG4</strain>
    </source>
</reference>
<dbReference type="GO" id="GO:0048038">
    <property type="term" value="F:quinone binding"/>
    <property type="evidence" value="ECO:0007669"/>
    <property type="project" value="InterPro"/>
</dbReference>
<dbReference type="Gene3D" id="1.10.645.10">
    <property type="entry name" value="Cytochrome-c3 Hydrogenase, chain B"/>
    <property type="match status" value="2"/>
</dbReference>
<dbReference type="SUPFAM" id="SSF56762">
    <property type="entry name" value="HydB/Nqo4-like"/>
    <property type="match status" value="1"/>
</dbReference>
<feature type="domain" description="NADH-quinone oxidoreductase subunit D" evidence="2">
    <location>
        <begin position="162"/>
        <end position="251"/>
    </location>
</feature>
<evidence type="ECO:0000313" key="4">
    <source>
        <dbReference type="Proteomes" id="UP000474957"/>
    </source>
</evidence>
<evidence type="ECO:0000256" key="1">
    <source>
        <dbReference type="ARBA" id="ARBA00023002"/>
    </source>
</evidence>
<name>A0A6L5YXY2_9RHOB</name>